<dbReference type="RefSeq" id="WP_095277493.1">
    <property type="nucleotide sequence ID" value="NZ_CP047655.1"/>
</dbReference>
<dbReference type="Pfam" id="PF19040">
    <property type="entry name" value="SGNH"/>
    <property type="match status" value="1"/>
</dbReference>
<evidence type="ECO:0000256" key="1">
    <source>
        <dbReference type="SAM" id="MobiDB-lite"/>
    </source>
</evidence>
<dbReference type="AlphaFoldDB" id="A0A269PD84"/>
<dbReference type="InterPro" id="IPR002656">
    <property type="entry name" value="Acyl_transf_3_dom"/>
</dbReference>
<keyword evidence="2" id="KW-0472">Membrane</keyword>
<dbReference type="InterPro" id="IPR050879">
    <property type="entry name" value="Acyltransferase_3"/>
</dbReference>
<feature type="region of interest" description="Disordered" evidence="1">
    <location>
        <begin position="1"/>
        <end position="28"/>
    </location>
</feature>
<evidence type="ECO:0000259" key="4">
    <source>
        <dbReference type="Pfam" id="PF19040"/>
    </source>
</evidence>
<dbReference type="Pfam" id="PF01757">
    <property type="entry name" value="Acyl_transf_3"/>
    <property type="match status" value="1"/>
</dbReference>
<feature type="transmembrane region" description="Helical" evidence="2">
    <location>
        <begin position="280"/>
        <end position="297"/>
    </location>
</feature>
<proteinExistence type="predicted"/>
<organism evidence="5 6">
    <name type="scientific">Corynebacterium hadale</name>
    <dbReference type="NCBI Taxonomy" id="2026255"/>
    <lineage>
        <taxon>Bacteria</taxon>
        <taxon>Bacillati</taxon>
        <taxon>Actinomycetota</taxon>
        <taxon>Actinomycetes</taxon>
        <taxon>Mycobacteriales</taxon>
        <taxon>Corynebacteriaceae</taxon>
        <taxon>Corynebacterium</taxon>
    </lineage>
</organism>
<gene>
    <name evidence="5" type="ORF">CIG21_07240</name>
</gene>
<keyword evidence="5" id="KW-0012">Acyltransferase</keyword>
<evidence type="ECO:0000313" key="5">
    <source>
        <dbReference type="EMBL" id="PAJ69698.1"/>
    </source>
</evidence>
<reference evidence="5 6" key="1">
    <citation type="submission" date="2017-08" db="EMBL/GenBank/DDBJ databases">
        <authorList>
            <person name="de Groot N.N."/>
        </authorList>
    </citation>
    <scope>NUCLEOTIDE SEQUENCE [LARGE SCALE GENOMIC DNA]</scope>
    <source>
        <strain evidence="5 6">NBT06-6</strain>
    </source>
</reference>
<feature type="compositionally biased region" description="Low complexity" evidence="1">
    <location>
        <begin position="1"/>
        <end position="18"/>
    </location>
</feature>
<feature type="transmembrane region" description="Helical" evidence="2">
    <location>
        <begin position="346"/>
        <end position="366"/>
    </location>
</feature>
<keyword evidence="2" id="KW-0812">Transmembrane</keyword>
<feature type="transmembrane region" description="Helical" evidence="2">
    <location>
        <begin position="99"/>
        <end position="117"/>
    </location>
</feature>
<keyword evidence="5" id="KW-0808">Transferase</keyword>
<dbReference type="EMBL" id="NQMQ01000013">
    <property type="protein sequence ID" value="PAJ69698.1"/>
    <property type="molecule type" value="Genomic_DNA"/>
</dbReference>
<keyword evidence="2" id="KW-1133">Transmembrane helix</keyword>
<evidence type="ECO:0000259" key="3">
    <source>
        <dbReference type="Pfam" id="PF01757"/>
    </source>
</evidence>
<dbReference type="InterPro" id="IPR043968">
    <property type="entry name" value="SGNH"/>
</dbReference>
<feature type="transmembrane region" description="Helical" evidence="2">
    <location>
        <begin position="198"/>
        <end position="220"/>
    </location>
</feature>
<feature type="domain" description="SGNH" evidence="4">
    <location>
        <begin position="481"/>
        <end position="706"/>
    </location>
</feature>
<dbReference type="GO" id="GO:0016020">
    <property type="term" value="C:membrane"/>
    <property type="evidence" value="ECO:0007669"/>
    <property type="project" value="TreeGrafter"/>
</dbReference>
<feature type="transmembrane region" description="Helical" evidence="2">
    <location>
        <begin position="168"/>
        <end position="186"/>
    </location>
</feature>
<dbReference type="GO" id="GO:0009103">
    <property type="term" value="P:lipopolysaccharide biosynthetic process"/>
    <property type="evidence" value="ECO:0007669"/>
    <property type="project" value="TreeGrafter"/>
</dbReference>
<dbReference type="Proteomes" id="UP000215771">
    <property type="component" value="Unassembled WGS sequence"/>
</dbReference>
<name>A0A269PD84_9CORY</name>
<sequence length="770" mass="83859">MGEGTAQQSQTARQAQQSPGAHPRPRPSSYRVDIDGLRGYAIALVVLFHVFVGRVSGGVDVFLLLSGYFFLGGQLRYALRPNPNLNPWWPLWRTIRRLVPALVVVILAVLIAVHYLTPELMSDELAAQFTASMLYYQNWELMAQDADYAAASQDTSPLQHLWSMAVQGQFYLFGILFGTLVAVLITKCKLPRTLARRGAVIVLALITVASFAWASRFGFIGTGANYYSTFSRAWELSLGALLAFVPRSRFFPQRIAWLTSALGVVCITITGAVVANSLAFPGPVALLPLVGAALVILSGNDNPISAVLASKPMTWLGGIAYSLYLWHWPLLIIVTVIGGFGTPPAWVGTIVIVVSLALAHVTHELLEEPLRQHRKRPTATDTPLLDARRSLRTPAGAARAVGGVVVTCLVAATFTIQPLWNQKVEEAEKPLNETFYPGALALAGVNVPDVPPQPDPNLISGVYPPAGTDGCMVFQNQDADTMPRPDCVYGDPEADTTVVMVGGSHIEPYVIPFDRLGKEHGFKVIPYVRQTCPLILDAAESGELVSQVCQEWSVNAFNEIVNLDPDLVVSTSTRPEGHAGDVTVSVDHVPDSYLNLWDELAANDLPFLGFRDNPWIFDIFGEIMDPNICVVSGHTEEECSMATKDVYAPVDPAAEYLDGSRNQFSVDTAGWFCDAELCRPQIGNVYVYRDQNHISNAYMATLTPLVWQELRRVFDTLDIAYTQPDPGQDGESAAGAPPTEYVIPPLFPDPNAHVPAGDGEAPEVPMLGRE</sequence>
<comment type="caution">
    <text evidence="5">The sequence shown here is derived from an EMBL/GenBank/DDBJ whole genome shotgun (WGS) entry which is preliminary data.</text>
</comment>
<feature type="region of interest" description="Disordered" evidence="1">
    <location>
        <begin position="721"/>
        <end position="770"/>
    </location>
</feature>
<evidence type="ECO:0000313" key="6">
    <source>
        <dbReference type="Proteomes" id="UP000215771"/>
    </source>
</evidence>
<evidence type="ECO:0000256" key="2">
    <source>
        <dbReference type="SAM" id="Phobius"/>
    </source>
</evidence>
<feature type="transmembrane region" description="Helical" evidence="2">
    <location>
        <begin position="256"/>
        <end position="274"/>
    </location>
</feature>
<dbReference type="GO" id="GO:0016747">
    <property type="term" value="F:acyltransferase activity, transferring groups other than amino-acyl groups"/>
    <property type="evidence" value="ECO:0007669"/>
    <property type="project" value="InterPro"/>
</dbReference>
<feature type="transmembrane region" description="Helical" evidence="2">
    <location>
        <begin position="37"/>
        <end position="55"/>
    </location>
</feature>
<feature type="transmembrane region" description="Helical" evidence="2">
    <location>
        <begin position="61"/>
        <end position="79"/>
    </location>
</feature>
<protein>
    <submittedName>
        <fullName evidence="5">Acyltransferase</fullName>
    </submittedName>
</protein>
<feature type="domain" description="Acyltransferase 3" evidence="3">
    <location>
        <begin position="33"/>
        <end position="359"/>
    </location>
</feature>
<dbReference type="PANTHER" id="PTHR23028">
    <property type="entry name" value="ACETYLTRANSFERASE"/>
    <property type="match status" value="1"/>
</dbReference>
<dbReference type="PANTHER" id="PTHR23028:SF53">
    <property type="entry name" value="ACYL_TRANSF_3 DOMAIN-CONTAINING PROTEIN"/>
    <property type="match status" value="1"/>
</dbReference>
<accession>A0A269PD84</accession>
<feature type="transmembrane region" description="Helical" evidence="2">
    <location>
        <begin position="318"/>
        <end position="340"/>
    </location>
</feature>